<evidence type="ECO:0000256" key="1">
    <source>
        <dbReference type="ARBA" id="ARBA00009617"/>
    </source>
</evidence>
<accession>A0A2U2BUV0</accession>
<dbReference type="EMBL" id="QEXV01000003">
    <property type="protein sequence ID" value="PWE17788.1"/>
    <property type="molecule type" value="Genomic_DNA"/>
</dbReference>
<reference evidence="4" key="1">
    <citation type="submission" date="2018-05" db="EMBL/GenBank/DDBJ databases">
        <authorList>
            <person name="Liu B.-T."/>
        </authorList>
    </citation>
    <scope>NUCLEOTIDE SEQUENCE [LARGE SCALE GENOMIC DNA]</scope>
    <source>
        <strain evidence="4">WD6-1</strain>
    </source>
</reference>
<dbReference type="GO" id="GO:0008643">
    <property type="term" value="P:carbohydrate transport"/>
    <property type="evidence" value="ECO:0007669"/>
    <property type="project" value="InterPro"/>
</dbReference>
<evidence type="ECO:0000313" key="3">
    <source>
        <dbReference type="EMBL" id="PWE17788.1"/>
    </source>
</evidence>
<dbReference type="PANTHER" id="PTHR11328:SF24">
    <property type="entry name" value="MAJOR FACILITATOR SUPERFAMILY (MFS) PROFILE DOMAIN-CONTAINING PROTEIN"/>
    <property type="match status" value="1"/>
</dbReference>
<dbReference type="PANTHER" id="PTHR11328">
    <property type="entry name" value="MAJOR FACILITATOR SUPERFAMILY DOMAIN-CONTAINING PROTEIN"/>
    <property type="match status" value="1"/>
</dbReference>
<protein>
    <submittedName>
        <fullName evidence="3">Na+/melibiose symporter and related transporter-like protein</fullName>
    </submittedName>
</protein>
<feature type="transmembrane region" description="Helical" evidence="2">
    <location>
        <begin position="53"/>
        <end position="71"/>
    </location>
</feature>
<organism evidence="3 4">
    <name type="scientific">Marinicauda salina</name>
    <dbReference type="NCBI Taxonomy" id="2135793"/>
    <lineage>
        <taxon>Bacteria</taxon>
        <taxon>Pseudomonadati</taxon>
        <taxon>Pseudomonadota</taxon>
        <taxon>Alphaproteobacteria</taxon>
        <taxon>Maricaulales</taxon>
        <taxon>Maricaulaceae</taxon>
        <taxon>Marinicauda</taxon>
    </lineage>
</organism>
<keyword evidence="4" id="KW-1185">Reference proteome</keyword>
<dbReference type="InterPro" id="IPR039672">
    <property type="entry name" value="MFS_2"/>
</dbReference>
<feature type="transmembrane region" description="Helical" evidence="2">
    <location>
        <begin position="161"/>
        <end position="180"/>
    </location>
</feature>
<keyword evidence="2" id="KW-0472">Membrane</keyword>
<evidence type="ECO:0000256" key="2">
    <source>
        <dbReference type="SAM" id="Phobius"/>
    </source>
</evidence>
<feature type="transmembrane region" description="Helical" evidence="2">
    <location>
        <begin position="301"/>
        <end position="320"/>
    </location>
</feature>
<sequence length="458" mass="48783">MDDGRTAALVTSAERSPGLPTLLAYSGPAVPLAMVLLPLMAYLPPFYAREVGLGLSGIGVVFLVARTWDAISDPVLGALSDRTRHRWGRRKPWIAAGAPLLMVSLYFLCVPPGEVGLGYLFVWILLTYLAWTMVQIPYLSWGAELSRDYAARTRITGFREVGSIIGILAASTLPLAFLGAGTDDLGAVLRVLALALVALIPVTVIVALAVAPSASLEGAPPRGWVRLVRAAGSNTPLMRVLGSVLVYRTAWSMFDAAFVFFVGDFLGFPLSFLILIVVQYVSSIAAAPLVVRLANRFGKHVVLAGALAGGAVFLLYAAFFMPRGELWPILLVWPVLGVLNAPLWLLPTAIVADTIDYGVFRSGDESSGLYMAGFNLAQKLALALGVGLALPLLDLSGFDPAGDNGASAAAGLQMVAAVLPAALLMIAIIPLWRFPLTRARHDLLRRWLARSARIESSV</sequence>
<keyword evidence="2" id="KW-1133">Transmembrane helix</keyword>
<dbReference type="GO" id="GO:0005886">
    <property type="term" value="C:plasma membrane"/>
    <property type="evidence" value="ECO:0007669"/>
    <property type="project" value="TreeGrafter"/>
</dbReference>
<name>A0A2U2BUV0_9PROT</name>
<dbReference type="GO" id="GO:0015293">
    <property type="term" value="F:symporter activity"/>
    <property type="evidence" value="ECO:0007669"/>
    <property type="project" value="InterPro"/>
</dbReference>
<dbReference type="AlphaFoldDB" id="A0A2U2BUV0"/>
<dbReference type="InterPro" id="IPR036259">
    <property type="entry name" value="MFS_trans_sf"/>
</dbReference>
<feature type="transmembrane region" description="Helical" evidence="2">
    <location>
        <begin position="237"/>
        <end position="262"/>
    </location>
</feature>
<feature type="transmembrane region" description="Helical" evidence="2">
    <location>
        <begin position="326"/>
        <end position="346"/>
    </location>
</feature>
<feature type="transmembrane region" description="Helical" evidence="2">
    <location>
        <begin position="192"/>
        <end position="216"/>
    </location>
</feature>
<feature type="transmembrane region" description="Helical" evidence="2">
    <location>
        <begin position="268"/>
        <end position="289"/>
    </location>
</feature>
<evidence type="ECO:0000313" key="4">
    <source>
        <dbReference type="Proteomes" id="UP000245168"/>
    </source>
</evidence>
<dbReference type="SUPFAM" id="SSF103473">
    <property type="entry name" value="MFS general substrate transporter"/>
    <property type="match status" value="1"/>
</dbReference>
<dbReference type="Pfam" id="PF13347">
    <property type="entry name" value="MFS_2"/>
    <property type="match status" value="1"/>
</dbReference>
<feature type="transmembrane region" description="Helical" evidence="2">
    <location>
        <begin position="92"/>
        <end position="108"/>
    </location>
</feature>
<proteinExistence type="inferred from homology"/>
<gene>
    <name evidence="3" type="ORF">DDZ18_09040</name>
</gene>
<dbReference type="Proteomes" id="UP000245168">
    <property type="component" value="Unassembled WGS sequence"/>
</dbReference>
<feature type="transmembrane region" description="Helical" evidence="2">
    <location>
        <begin position="120"/>
        <end position="141"/>
    </location>
</feature>
<keyword evidence="2" id="KW-0812">Transmembrane</keyword>
<feature type="transmembrane region" description="Helical" evidence="2">
    <location>
        <begin position="410"/>
        <end position="432"/>
    </location>
</feature>
<dbReference type="Gene3D" id="1.20.1250.20">
    <property type="entry name" value="MFS general substrate transporter like domains"/>
    <property type="match status" value="2"/>
</dbReference>
<comment type="caution">
    <text evidence="3">The sequence shown here is derived from an EMBL/GenBank/DDBJ whole genome shotgun (WGS) entry which is preliminary data.</text>
</comment>
<comment type="similarity">
    <text evidence="1">Belongs to the sodium:galactoside symporter (TC 2.A.2) family.</text>
</comment>
<feature type="transmembrane region" description="Helical" evidence="2">
    <location>
        <begin position="367"/>
        <end position="390"/>
    </location>
</feature>
<feature type="transmembrane region" description="Helical" evidence="2">
    <location>
        <begin position="22"/>
        <end position="41"/>
    </location>
</feature>